<protein>
    <submittedName>
        <fullName evidence="2">MYG1 family protein</fullName>
    </submittedName>
</protein>
<sequence length="295" mass="32674">MKIGTHHGKFHADEVFAVAILRTIYPDAVIVRTRNKSILAKCDLVVDVGGGPYDHHTVHKTHRPNGIPYAAAGLIWRDFGDRFLTALGVEREEDRALVCNNIDDKLFQAIDAIDNGIELERDMRIKGISELVGSFNPTWNSQEDENRAFERALEFATQILMNYANHEISRIQATEIVKTAYAARKEPALLVLPTCCPWTETLLEIDPSGEVLYVAFPDKTGQYRLQVVPKGPGTFEARKPLPSEWAGKEGEELVSVCGVEDAVFCHPARFIAGAESLHGILQMAEEALAAEPSNP</sequence>
<dbReference type="EMBL" id="JADPKZ010000034">
    <property type="protein sequence ID" value="MBF8377254.1"/>
    <property type="molecule type" value="Genomic_DNA"/>
</dbReference>
<dbReference type="RefSeq" id="WP_067848481.1">
    <property type="nucleotide sequence ID" value="NZ_JADPKZ010000034.1"/>
</dbReference>
<evidence type="ECO:0000313" key="2">
    <source>
        <dbReference type="EMBL" id="MBF8377254.1"/>
    </source>
</evidence>
<keyword evidence="3" id="KW-1185">Reference proteome</keyword>
<accession>A0ABS0F1R8</accession>
<proteinExistence type="inferred from homology"/>
<evidence type="ECO:0000256" key="1">
    <source>
        <dbReference type="ARBA" id="ARBA00010105"/>
    </source>
</evidence>
<dbReference type="InterPro" id="IPR003226">
    <property type="entry name" value="MYG1_exonuclease"/>
</dbReference>
<dbReference type="Pfam" id="PF03690">
    <property type="entry name" value="MYG1_exonuc"/>
    <property type="match status" value="1"/>
</dbReference>
<comment type="caution">
    <text evidence="2">The sequence shown here is derived from an EMBL/GenBank/DDBJ whole genome shotgun (WGS) entry which is preliminary data.</text>
</comment>
<evidence type="ECO:0000313" key="3">
    <source>
        <dbReference type="Proteomes" id="UP000642910"/>
    </source>
</evidence>
<dbReference type="PANTHER" id="PTHR11215">
    <property type="entry name" value="METAL DEPENDENT HYDROLASE - RELATED"/>
    <property type="match status" value="1"/>
</dbReference>
<gene>
    <name evidence="2" type="ORF">IW967_05140</name>
</gene>
<dbReference type="PANTHER" id="PTHR11215:SF1">
    <property type="entry name" value="MYG1 EXONUCLEASE"/>
    <property type="match status" value="1"/>
</dbReference>
<reference evidence="2 3" key="1">
    <citation type="submission" date="2020-11" db="EMBL/GenBank/DDBJ databases">
        <title>Genomic insight of Alicyclobacillus mali FL 18 reveals a new arsenic-resistant strain, with potential in environmental biotechnology.</title>
        <authorList>
            <person name="Fiorentino G."/>
            <person name="Gallo G."/>
            <person name="Aulitto M."/>
        </authorList>
    </citation>
    <scope>NUCLEOTIDE SEQUENCE [LARGE SCALE GENOMIC DNA]</scope>
    <source>
        <strain evidence="2 3">FL 18</strain>
    </source>
</reference>
<dbReference type="Proteomes" id="UP000642910">
    <property type="component" value="Unassembled WGS sequence"/>
</dbReference>
<comment type="similarity">
    <text evidence="1">Belongs to the MYG1 family.</text>
</comment>
<organism evidence="2 3">
    <name type="scientific">Alicyclobacillus mali</name>
    <name type="common">ex Roth et al. 2021</name>
    <dbReference type="NCBI Taxonomy" id="1123961"/>
    <lineage>
        <taxon>Bacteria</taxon>
        <taxon>Bacillati</taxon>
        <taxon>Bacillota</taxon>
        <taxon>Bacilli</taxon>
        <taxon>Bacillales</taxon>
        <taxon>Alicyclobacillaceae</taxon>
        <taxon>Alicyclobacillus</taxon>
    </lineage>
</organism>
<name>A0ABS0F1R8_9BACL</name>